<accession>A0A7W6F955</accession>
<protein>
    <submittedName>
        <fullName evidence="2">Uncharacterized protein</fullName>
    </submittedName>
</protein>
<reference evidence="1" key="1">
    <citation type="journal article" date="2014" name="Int. J. Syst. Evol. Microbiol.">
        <title>Complete genome of a new Firmicutes species belonging to the dominant human colonic microbiota ('Ruminococcus bicirculans') reveals two chromosomes and a selective capacity to utilize plant glucans.</title>
        <authorList>
            <consortium name="NISC Comparative Sequencing Program"/>
            <person name="Wegmann U."/>
            <person name="Louis P."/>
            <person name="Goesmann A."/>
            <person name="Henrissat B."/>
            <person name="Duncan S.H."/>
            <person name="Flint H.J."/>
        </authorList>
    </citation>
    <scope>NUCLEOTIDE SEQUENCE</scope>
    <source>
        <strain evidence="1">NBRC 107710</strain>
    </source>
</reference>
<name>A0A7W6F955_9HYPH</name>
<organism evidence="2 3">
    <name type="scientific">Methylobacterium brachythecii</name>
    <dbReference type="NCBI Taxonomy" id="1176177"/>
    <lineage>
        <taxon>Bacteria</taxon>
        <taxon>Pseudomonadati</taxon>
        <taxon>Pseudomonadota</taxon>
        <taxon>Alphaproteobacteria</taxon>
        <taxon>Hyphomicrobiales</taxon>
        <taxon>Methylobacteriaceae</taxon>
        <taxon>Methylobacterium</taxon>
    </lineage>
</organism>
<dbReference type="EMBL" id="JACIDN010000010">
    <property type="protein sequence ID" value="MBB3905135.1"/>
    <property type="molecule type" value="Genomic_DNA"/>
</dbReference>
<dbReference type="Proteomes" id="UP000517759">
    <property type="component" value="Unassembled WGS sequence"/>
</dbReference>
<gene>
    <name evidence="1" type="ORF">GCM10007884_23460</name>
    <name evidence="2" type="ORF">GGR33_004663</name>
</gene>
<evidence type="ECO:0000313" key="1">
    <source>
        <dbReference type="EMBL" id="GLS44358.1"/>
    </source>
</evidence>
<proteinExistence type="predicted"/>
<sequence length="383" mass="39470">MTTSWPLSRLQIPDASGRPLLVPSVQFFAAGTTDPLDVFKDSARTIPHEQPVKADAFGKFPRIYLPALLYAEEVRGPYDNLLWRDDGLGYVPATQTDTGGGAVDPTAVASTGDIKWRLDPGILPGWVRMNARTLGSAISGATELADVSTQALYVYLWQNFSDAIAPVTSGRGTAALADFNAGKPIGIPTMQGLVAAGLDDMGSTAANRLQVSANLTLSAGSITATVSNPAGIAPNMTIVGDGIPANTIVVDIGGTTVTMSNPAGAGSTGTVPARFSVFADAQTPGQIGGDTVRTLSNANLPPAFPSGLVTVTYPAHGYKRSGEGNQGTKNGDGTVVNVNLGSVDAATTPPDPVDHPVAIANPNGGRPFPTVQPSRLGTFYMKL</sequence>
<dbReference type="Proteomes" id="UP001156881">
    <property type="component" value="Unassembled WGS sequence"/>
</dbReference>
<reference evidence="2 3" key="3">
    <citation type="submission" date="2020-08" db="EMBL/GenBank/DDBJ databases">
        <title>Genomic Encyclopedia of Type Strains, Phase IV (KMG-IV): sequencing the most valuable type-strain genomes for metagenomic binning, comparative biology and taxonomic classification.</title>
        <authorList>
            <person name="Goeker M."/>
        </authorList>
    </citation>
    <scope>NUCLEOTIDE SEQUENCE [LARGE SCALE GENOMIC DNA]</scope>
    <source>
        <strain evidence="2 3">DSM 24105</strain>
    </source>
</reference>
<evidence type="ECO:0000313" key="4">
    <source>
        <dbReference type="Proteomes" id="UP001156881"/>
    </source>
</evidence>
<keyword evidence="4" id="KW-1185">Reference proteome</keyword>
<evidence type="ECO:0000313" key="3">
    <source>
        <dbReference type="Proteomes" id="UP000517759"/>
    </source>
</evidence>
<evidence type="ECO:0000313" key="2">
    <source>
        <dbReference type="EMBL" id="MBB3905135.1"/>
    </source>
</evidence>
<reference evidence="4" key="2">
    <citation type="journal article" date="2019" name="Int. J. Syst. Evol. Microbiol.">
        <title>The Global Catalogue of Microorganisms (GCM) 10K type strain sequencing project: providing services to taxonomists for standard genome sequencing and annotation.</title>
        <authorList>
            <consortium name="The Broad Institute Genomics Platform"/>
            <consortium name="The Broad Institute Genome Sequencing Center for Infectious Disease"/>
            <person name="Wu L."/>
            <person name="Ma J."/>
        </authorList>
    </citation>
    <scope>NUCLEOTIDE SEQUENCE [LARGE SCALE GENOMIC DNA]</scope>
    <source>
        <strain evidence="4">NBRC 107710</strain>
    </source>
</reference>
<comment type="caution">
    <text evidence="2">The sequence shown here is derived from an EMBL/GenBank/DDBJ whole genome shotgun (WGS) entry which is preliminary data.</text>
</comment>
<reference evidence="1" key="4">
    <citation type="submission" date="2023-01" db="EMBL/GenBank/DDBJ databases">
        <title>Draft genome sequence of Methylobacterium brachythecii strain NBRC 107710.</title>
        <authorList>
            <person name="Sun Q."/>
            <person name="Mori K."/>
        </authorList>
    </citation>
    <scope>NUCLEOTIDE SEQUENCE</scope>
    <source>
        <strain evidence="1">NBRC 107710</strain>
    </source>
</reference>
<dbReference type="RefSeq" id="WP_183511315.1">
    <property type="nucleotide sequence ID" value="NZ_BSPG01000011.1"/>
</dbReference>
<dbReference type="EMBL" id="BSPG01000011">
    <property type="protein sequence ID" value="GLS44358.1"/>
    <property type="molecule type" value="Genomic_DNA"/>
</dbReference>
<dbReference type="AlphaFoldDB" id="A0A7W6F955"/>